<accession>A0A6G0Y3H5</accession>
<dbReference type="AlphaFoldDB" id="A0A6G0Y3H5"/>
<feature type="non-terminal residue" evidence="7">
    <location>
        <position position="1"/>
    </location>
</feature>
<evidence type="ECO:0000259" key="6">
    <source>
        <dbReference type="PROSITE" id="PS50950"/>
    </source>
</evidence>
<sequence length="154" mass="17604">LQCIKMVSKKVYAVRNSKYNLSGQQRLSFHSFPKDIHISQELVKFANNSKLNDVMRTFGHLHLSLNYRICLSHFKPENFILNRIPNRKLLKYGVIPSCNSPVKSSPLEIPLLKNASTSNLSKMLPKDESKAEVLPMSFETTTVESQESIIQQLK</sequence>
<evidence type="ECO:0000313" key="8">
    <source>
        <dbReference type="Proteomes" id="UP000478052"/>
    </source>
</evidence>
<evidence type="ECO:0000256" key="1">
    <source>
        <dbReference type="ARBA" id="ARBA00022723"/>
    </source>
</evidence>
<keyword evidence="1" id="KW-0479">Metal-binding</keyword>
<keyword evidence="2 5" id="KW-0863">Zinc-finger</keyword>
<keyword evidence="8" id="KW-1185">Reference proteome</keyword>
<proteinExistence type="predicted"/>
<feature type="domain" description="THAP-type" evidence="6">
    <location>
        <begin position="6"/>
        <end position="99"/>
    </location>
</feature>
<protein>
    <submittedName>
        <fullName evidence="7">THAP-type domain-containing protein</fullName>
    </submittedName>
</protein>
<comment type="caution">
    <text evidence="7">The sequence shown here is derived from an EMBL/GenBank/DDBJ whole genome shotgun (WGS) entry which is preliminary data.</text>
</comment>
<evidence type="ECO:0000256" key="2">
    <source>
        <dbReference type="ARBA" id="ARBA00022771"/>
    </source>
</evidence>
<dbReference type="PROSITE" id="PS50950">
    <property type="entry name" value="ZF_THAP"/>
    <property type="match status" value="1"/>
</dbReference>
<dbReference type="GO" id="GO:0003677">
    <property type="term" value="F:DNA binding"/>
    <property type="evidence" value="ECO:0007669"/>
    <property type="project" value="UniProtKB-UniRule"/>
</dbReference>
<feature type="non-terminal residue" evidence="7">
    <location>
        <position position="154"/>
    </location>
</feature>
<dbReference type="SUPFAM" id="SSF57716">
    <property type="entry name" value="Glucocorticoid receptor-like (DNA-binding domain)"/>
    <property type="match status" value="1"/>
</dbReference>
<keyword evidence="3" id="KW-0862">Zinc</keyword>
<reference evidence="7 8" key="1">
    <citation type="submission" date="2019-08" db="EMBL/GenBank/DDBJ databases">
        <title>Whole genome of Aphis craccivora.</title>
        <authorList>
            <person name="Voronova N.V."/>
            <person name="Shulinski R.S."/>
            <person name="Bandarenka Y.V."/>
            <person name="Zhorov D.G."/>
            <person name="Warner D."/>
        </authorList>
    </citation>
    <scope>NUCLEOTIDE SEQUENCE [LARGE SCALE GENOMIC DNA]</scope>
    <source>
        <strain evidence="7">180601</strain>
        <tissue evidence="7">Whole Body</tissue>
    </source>
</reference>
<dbReference type="GO" id="GO:0008270">
    <property type="term" value="F:zinc ion binding"/>
    <property type="evidence" value="ECO:0007669"/>
    <property type="project" value="UniProtKB-KW"/>
</dbReference>
<dbReference type="OrthoDB" id="7534596at2759"/>
<keyword evidence="4 5" id="KW-0238">DNA-binding</keyword>
<evidence type="ECO:0000256" key="4">
    <source>
        <dbReference type="ARBA" id="ARBA00023125"/>
    </source>
</evidence>
<dbReference type="Pfam" id="PF05485">
    <property type="entry name" value="THAP"/>
    <property type="match status" value="1"/>
</dbReference>
<gene>
    <name evidence="7" type="ORF">FWK35_00025520</name>
</gene>
<dbReference type="Proteomes" id="UP000478052">
    <property type="component" value="Unassembled WGS sequence"/>
</dbReference>
<dbReference type="InterPro" id="IPR006612">
    <property type="entry name" value="THAP_Znf"/>
</dbReference>
<name>A0A6G0Y3H5_APHCR</name>
<evidence type="ECO:0000313" key="7">
    <source>
        <dbReference type="EMBL" id="KAF0748681.1"/>
    </source>
</evidence>
<evidence type="ECO:0000256" key="3">
    <source>
        <dbReference type="ARBA" id="ARBA00022833"/>
    </source>
</evidence>
<evidence type="ECO:0000256" key="5">
    <source>
        <dbReference type="PROSITE-ProRule" id="PRU00309"/>
    </source>
</evidence>
<dbReference type="EMBL" id="VUJU01006380">
    <property type="protein sequence ID" value="KAF0748681.1"/>
    <property type="molecule type" value="Genomic_DNA"/>
</dbReference>
<organism evidence="7 8">
    <name type="scientific">Aphis craccivora</name>
    <name type="common">Cowpea aphid</name>
    <dbReference type="NCBI Taxonomy" id="307492"/>
    <lineage>
        <taxon>Eukaryota</taxon>
        <taxon>Metazoa</taxon>
        <taxon>Ecdysozoa</taxon>
        <taxon>Arthropoda</taxon>
        <taxon>Hexapoda</taxon>
        <taxon>Insecta</taxon>
        <taxon>Pterygota</taxon>
        <taxon>Neoptera</taxon>
        <taxon>Paraneoptera</taxon>
        <taxon>Hemiptera</taxon>
        <taxon>Sternorrhyncha</taxon>
        <taxon>Aphidomorpha</taxon>
        <taxon>Aphidoidea</taxon>
        <taxon>Aphididae</taxon>
        <taxon>Aphidini</taxon>
        <taxon>Aphis</taxon>
        <taxon>Aphis</taxon>
    </lineage>
</organism>